<evidence type="ECO:0000313" key="3">
    <source>
        <dbReference type="Proteomes" id="UP000288943"/>
    </source>
</evidence>
<reference evidence="2 3" key="1">
    <citation type="submission" date="2018-01" db="EMBL/GenBank/DDBJ databases">
        <title>The whole genome sequencing and assembly of Paenibacillus chitinolyticus KCCM 41400 strain.</title>
        <authorList>
            <person name="Kim J.-Y."/>
            <person name="Park M.-K."/>
            <person name="Lee Y.-J."/>
            <person name="Yi H."/>
            <person name="Bahn Y.-S."/>
            <person name="Kim J.F."/>
            <person name="Lee D.-W."/>
        </authorList>
    </citation>
    <scope>NUCLEOTIDE SEQUENCE [LARGE SCALE GENOMIC DNA]</scope>
    <source>
        <strain evidence="2 3">KCCM 41400</strain>
    </source>
</reference>
<proteinExistence type="predicted"/>
<dbReference type="RefSeq" id="WP_042225837.1">
    <property type="nucleotide sequence ID" value="NZ_CP026520.1"/>
</dbReference>
<dbReference type="OrthoDB" id="2616749at2"/>
<dbReference type="EMBL" id="CP026520">
    <property type="protein sequence ID" value="QAV19082.1"/>
    <property type="molecule type" value="Genomic_DNA"/>
</dbReference>
<dbReference type="AlphaFoldDB" id="A0A410WXR8"/>
<evidence type="ECO:0008006" key="5">
    <source>
        <dbReference type="Google" id="ProtNLM"/>
    </source>
</evidence>
<protein>
    <recommendedName>
        <fullName evidence="5">ArpU family transcriptional regulator</fullName>
    </recommendedName>
</protein>
<dbReference type="EMBL" id="JAMDMJ010000029">
    <property type="protein sequence ID" value="MCY9598294.1"/>
    <property type="molecule type" value="Genomic_DNA"/>
</dbReference>
<dbReference type="GeneID" id="95376295"/>
<evidence type="ECO:0000313" key="2">
    <source>
        <dbReference type="EMBL" id="QAV19082.1"/>
    </source>
</evidence>
<gene>
    <name evidence="1" type="ORF">M5X16_21330</name>
    <name evidence="2" type="ORF">PC41400_15905</name>
</gene>
<name>A0A410WXR8_9BACL</name>
<organism evidence="2 3">
    <name type="scientific">Paenibacillus chitinolyticus</name>
    <dbReference type="NCBI Taxonomy" id="79263"/>
    <lineage>
        <taxon>Bacteria</taxon>
        <taxon>Bacillati</taxon>
        <taxon>Bacillota</taxon>
        <taxon>Bacilli</taxon>
        <taxon>Bacillales</taxon>
        <taxon>Paenibacillaceae</taxon>
        <taxon>Paenibacillus</taxon>
    </lineage>
</organism>
<dbReference type="Proteomes" id="UP001527202">
    <property type="component" value="Unassembled WGS sequence"/>
</dbReference>
<keyword evidence="4" id="KW-1185">Reference proteome</keyword>
<evidence type="ECO:0000313" key="4">
    <source>
        <dbReference type="Proteomes" id="UP001527202"/>
    </source>
</evidence>
<sequence length="123" mass="14327">MSVMYMEELFPEATQADIARAKVALRKYRENKQKVLLFESEPPETEIQIRRQAALIKSTRRIEKAISQITFADVRSVMEYRFIKGNSRAAILYFSGWHCCEKTIDRKITEGILSVANTLLYFD</sequence>
<dbReference type="KEGG" id="pchi:PC41400_15905"/>
<accession>A0A410WXR8</accession>
<evidence type="ECO:0000313" key="1">
    <source>
        <dbReference type="EMBL" id="MCY9598294.1"/>
    </source>
</evidence>
<dbReference type="Proteomes" id="UP000288943">
    <property type="component" value="Chromosome"/>
</dbReference>
<reference evidence="1 4" key="2">
    <citation type="submission" date="2022-05" db="EMBL/GenBank/DDBJ databases">
        <title>Genome Sequencing of Bee-Associated Microbes.</title>
        <authorList>
            <person name="Dunlap C."/>
        </authorList>
    </citation>
    <scope>NUCLEOTIDE SEQUENCE [LARGE SCALE GENOMIC DNA]</scope>
    <source>
        <strain evidence="1 4">NRRL B-23120</strain>
    </source>
</reference>